<dbReference type="Pfam" id="PF13715">
    <property type="entry name" value="CarbopepD_reg_2"/>
    <property type="match status" value="1"/>
</dbReference>
<dbReference type="GO" id="GO:0009279">
    <property type="term" value="C:cell outer membrane"/>
    <property type="evidence" value="ECO:0007669"/>
    <property type="project" value="UniProtKB-SubCell"/>
</dbReference>
<gene>
    <name evidence="10" type="ORF">SAMN05444682_113110</name>
</gene>
<dbReference type="Gene3D" id="2.60.40.1120">
    <property type="entry name" value="Carboxypeptidase-like, regulatory domain"/>
    <property type="match status" value="1"/>
</dbReference>
<keyword evidence="3 7" id="KW-1134">Transmembrane beta strand</keyword>
<evidence type="ECO:0000256" key="4">
    <source>
        <dbReference type="ARBA" id="ARBA00022692"/>
    </source>
</evidence>
<evidence type="ECO:0000256" key="1">
    <source>
        <dbReference type="ARBA" id="ARBA00004571"/>
    </source>
</evidence>
<comment type="similarity">
    <text evidence="7">Belongs to the TonB-dependent receptor family.</text>
</comment>
<evidence type="ECO:0000313" key="10">
    <source>
        <dbReference type="EMBL" id="SFJ75032.1"/>
    </source>
</evidence>
<dbReference type="Proteomes" id="UP000198670">
    <property type="component" value="Unassembled WGS sequence"/>
</dbReference>
<organism evidence="10 11">
    <name type="scientific">Parapedobacter indicus</name>
    <dbReference type="NCBI Taxonomy" id="1477437"/>
    <lineage>
        <taxon>Bacteria</taxon>
        <taxon>Pseudomonadati</taxon>
        <taxon>Bacteroidota</taxon>
        <taxon>Sphingobacteriia</taxon>
        <taxon>Sphingobacteriales</taxon>
        <taxon>Sphingobacteriaceae</taxon>
        <taxon>Parapedobacter</taxon>
    </lineage>
</organism>
<dbReference type="InterPro" id="IPR039426">
    <property type="entry name" value="TonB-dep_rcpt-like"/>
</dbReference>
<accession>A0A1I3TWK9</accession>
<dbReference type="AlphaFoldDB" id="A0A1I3TWK9"/>
<protein>
    <submittedName>
        <fullName evidence="10">TonB-linked outer membrane protein, SusC/RagA family</fullName>
    </submittedName>
</protein>
<dbReference type="Gene3D" id="2.40.170.20">
    <property type="entry name" value="TonB-dependent receptor, beta-barrel domain"/>
    <property type="match status" value="1"/>
</dbReference>
<feature type="signal peptide" evidence="8">
    <location>
        <begin position="1"/>
        <end position="34"/>
    </location>
</feature>
<feature type="domain" description="TonB-dependent receptor plug" evidence="9">
    <location>
        <begin position="144"/>
        <end position="246"/>
    </location>
</feature>
<dbReference type="InterPro" id="IPR012910">
    <property type="entry name" value="Plug_dom"/>
</dbReference>
<evidence type="ECO:0000256" key="5">
    <source>
        <dbReference type="ARBA" id="ARBA00023136"/>
    </source>
</evidence>
<dbReference type="STRING" id="1477437.SAMN05444682_113110"/>
<dbReference type="Gene3D" id="2.170.130.10">
    <property type="entry name" value="TonB-dependent receptor, plug domain"/>
    <property type="match status" value="1"/>
</dbReference>
<feature type="chain" id="PRO_5011784914" evidence="8">
    <location>
        <begin position="35"/>
        <end position="1074"/>
    </location>
</feature>
<keyword evidence="6 7" id="KW-0998">Cell outer membrane</keyword>
<reference evidence="10 11" key="1">
    <citation type="submission" date="2016-10" db="EMBL/GenBank/DDBJ databases">
        <authorList>
            <person name="de Groot N.N."/>
        </authorList>
    </citation>
    <scope>NUCLEOTIDE SEQUENCE [LARGE SCALE GENOMIC DNA]</scope>
    <source>
        <strain evidence="10 11">RK1</strain>
    </source>
</reference>
<dbReference type="InterPro" id="IPR023997">
    <property type="entry name" value="TonB-dep_OMP_SusC/RagA_CS"/>
</dbReference>
<dbReference type="InterPro" id="IPR023996">
    <property type="entry name" value="TonB-dep_OMP_SusC/RagA"/>
</dbReference>
<dbReference type="OrthoDB" id="9768177at2"/>
<dbReference type="InterPro" id="IPR037066">
    <property type="entry name" value="Plug_dom_sf"/>
</dbReference>
<evidence type="ECO:0000256" key="2">
    <source>
        <dbReference type="ARBA" id="ARBA00022448"/>
    </source>
</evidence>
<evidence type="ECO:0000256" key="8">
    <source>
        <dbReference type="SAM" id="SignalP"/>
    </source>
</evidence>
<evidence type="ECO:0000313" key="11">
    <source>
        <dbReference type="Proteomes" id="UP000198670"/>
    </source>
</evidence>
<evidence type="ECO:0000256" key="3">
    <source>
        <dbReference type="ARBA" id="ARBA00022452"/>
    </source>
</evidence>
<dbReference type="InterPro" id="IPR036942">
    <property type="entry name" value="Beta-barrel_TonB_sf"/>
</dbReference>
<sequence length="1074" mass="117974">MQLIFYKQYSRRLLQLTIGCLALSVSVPPGPAFAHNGAGYESERLHVAQATVSGTVVDDAGTPLAAVTVTEKNTSTSTTTDVEGNFQLSVSSGNATLVFSSIGYTTQEVFIGNQRIIHVTLEVANNTLEELVVVGYGTQKRKLTTGAMLQVKGDDIQKLSTTNVVGGLQSQSPGVQITQTSGMPGQGFKVRIRGIGTIHNSDPLYVIDNVIGGDINALSPADIESIDILKDAASAAIYGARAANGVVFVTTKQGKAGKLKINYDGFVGWQNAYKMPSLLTAKEYMAIQDERMFNEGLAPYDWASLIPNQYQQIQEGTWNGTNWLREIHQDNALTQSHAFNLTGGGEQSKFSLGYSTASQDGIFGKPVQPHLNRHTFRINSDHVILKNDDFDILKFGENLTYTYRVNSGIGIGNIYWNDVHNMMVGNPLLPVYNAAGGYYDQASKIADGWAFDGATANPIADMVYRRGQNQSKSHSLFANAYAEVQPLKDLRIRSSFGYRLGASSYRSYTPAFRLSTVSLNDIDDISQNQGLGYSWLLENTISYQRSLGSGHHFDVVVGQSIEKGGIGEDLSVTTANSSFPGSWPNAWVSNGQGYSGFMPAVGGTHWGEYAFSSAFGRVSYNYQEKYMAAAIIRGDGSSNFDRGKRWSYFPSFSIGWNVTNEDFMEPASEWLSFLKLRASWGQNGNANIPPFQYLATIAIDRQNGYYFGNEKNTLVNGAYPDILPNPVVSWETSEQLNIGFDARFVQDRLGVIFDWYRKSTIDWLVQAPVLAIFGTQAPFINGGDIENQGLELGLRWNETRGDFAYGINLNGAYNKNRVTRIANAEKLINGAANVLSQGTTPMYRAQEGYPVGYFYGFKTDGIFQNDAQIAEYRAAGHGVLASAQPGDVIFVDTNGDGFITEADKVQIGNPHPDFTAGLNISLGYNGFDLIVSGFGAFGHQIAKSYRSFADSPLQNYTTEVFQRWHGEGTSNRYPRLTNGSHTNNQYISDIYIEDADFFKIQNITLGYSFKSLFPKMPLGQARLYVSAQNLYTFTGYSGMDPEIGYGDEQGWVSGIDLGFYPSPRNFIIGLNVNF</sequence>
<keyword evidence="11" id="KW-1185">Reference proteome</keyword>
<dbReference type="PROSITE" id="PS52016">
    <property type="entry name" value="TONB_DEPENDENT_REC_3"/>
    <property type="match status" value="1"/>
</dbReference>
<dbReference type="EMBL" id="FOQO01000013">
    <property type="protein sequence ID" value="SFJ75032.1"/>
    <property type="molecule type" value="Genomic_DNA"/>
</dbReference>
<evidence type="ECO:0000256" key="7">
    <source>
        <dbReference type="PROSITE-ProRule" id="PRU01360"/>
    </source>
</evidence>
<dbReference type="RefSeq" id="WP_090631283.1">
    <property type="nucleotide sequence ID" value="NZ_FOQO01000013.1"/>
</dbReference>
<name>A0A1I3TWK9_9SPHI</name>
<dbReference type="NCBIfam" id="TIGR04057">
    <property type="entry name" value="SusC_RagA_signa"/>
    <property type="match status" value="1"/>
</dbReference>
<dbReference type="InterPro" id="IPR008969">
    <property type="entry name" value="CarboxyPept-like_regulatory"/>
</dbReference>
<comment type="subcellular location">
    <subcellularLocation>
        <location evidence="1 7">Cell outer membrane</location>
        <topology evidence="1 7">Multi-pass membrane protein</topology>
    </subcellularLocation>
</comment>
<keyword evidence="5 7" id="KW-0472">Membrane</keyword>
<keyword evidence="2 7" id="KW-0813">Transport</keyword>
<dbReference type="Pfam" id="PF07715">
    <property type="entry name" value="Plug"/>
    <property type="match status" value="1"/>
</dbReference>
<evidence type="ECO:0000256" key="6">
    <source>
        <dbReference type="ARBA" id="ARBA00023237"/>
    </source>
</evidence>
<dbReference type="NCBIfam" id="TIGR04056">
    <property type="entry name" value="OMP_RagA_SusC"/>
    <property type="match status" value="1"/>
</dbReference>
<dbReference type="SUPFAM" id="SSF49464">
    <property type="entry name" value="Carboxypeptidase regulatory domain-like"/>
    <property type="match status" value="1"/>
</dbReference>
<dbReference type="SUPFAM" id="SSF56935">
    <property type="entry name" value="Porins"/>
    <property type="match status" value="1"/>
</dbReference>
<keyword evidence="8" id="KW-0732">Signal</keyword>
<evidence type="ECO:0000259" key="9">
    <source>
        <dbReference type="Pfam" id="PF07715"/>
    </source>
</evidence>
<proteinExistence type="inferred from homology"/>
<keyword evidence="4 7" id="KW-0812">Transmembrane</keyword>